<gene>
    <name evidence="6" type="ORF">AURANDRAFT_65935</name>
</gene>
<evidence type="ECO:0000313" key="7">
    <source>
        <dbReference type="Proteomes" id="UP000002729"/>
    </source>
</evidence>
<dbReference type="KEGG" id="aaf:AURANDRAFT_65935"/>
<sequence length="604" mass="64659">MHRSQLFALLATASAFAPPRGHAALTRSAPSPQRTTRRSMDEDATYEAPSDSTTIDDVIDVEQGADDRDADALKRELLIKMSASARGQAKSEYLNDDVEEIASRLEATRPSAVSLDDVRGRWSLGFCSTQLFRSSPFWMAGRATCKDGKEAERYDWFCEMHRKATMVSEIGAVRQIISEDALVSEFETTVAALPMRVGGAMPLNVLGSIVSTASIEGVGSAADGSLELELLMGDVEVKGSNLPGIRQALDAGAKLDSRALSDALPIDTPRPVFACTYADDEIRISRDGDRNLYVYVKESGDTTPTAYDDVAADLGIPALVSGVLNAISSPPKRTAAERDALALAYLRRPQIVKFDTSRHRWREAVCKALGVECGGDGGAAALAALAPAPLGAGSRGGARGTGTPWIRRWKSRAPDVAAEVIAVYVGFVRDVVQARLSRVCAEFGSAAMAGGLLFQREPSFRCHTPSPRPTGRPHTDADYGHQSAELNVWVPVTRASGANSLYAESAPGEGDYAAFDVDYGDAVFFWGNQCRHYTVANDSGAARVSIDCRVLPRALHDPDEKRKDGGAKTAFHVGGYYAALLPSGAIDDAVNRPKGYGCLFTPYA</sequence>
<dbReference type="InParanoid" id="F0YFR4"/>
<feature type="signal peptide" evidence="4">
    <location>
        <begin position="1"/>
        <end position="23"/>
    </location>
</feature>
<reference evidence="6 7" key="1">
    <citation type="journal article" date="2011" name="Proc. Natl. Acad. Sci. U.S.A.">
        <title>Niche of harmful alga Aureococcus anophagefferens revealed through ecogenomics.</title>
        <authorList>
            <person name="Gobler C.J."/>
            <person name="Berry D.L."/>
            <person name="Dyhrman S.T."/>
            <person name="Wilhelm S.W."/>
            <person name="Salamov A."/>
            <person name="Lobanov A.V."/>
            <person name="Zhang Y."/>
            <person name="Collier J.L."/>
            <person name="Wurch L.L."/>
            <person name="Kustka A.B."/>
            <person name="Dill B.D."/>
            <person name="Shah M."/>
            <person name="VerBerkmoes N.C."/>
            <person name="Kuo A."/>
            <person name="Terry A."/>
            <person name="Pangilinan J."/>
            <person name="Lindquist E.A."/>
            <person name="Lucas S."/>
            <person name="Paulsen I.T."/>
            <person name="Hattenrath-Lehmann T.K."/>
            <person name="Talmage S.C."/>
            <person name="Walker E.A."/>
            <person name="Koch F."/>
            <person name="Burson A.M."/>
            <person name="Marcoval M.A."/>
            <person name="Tang Y.Z."/>
            <person name="Lecleir G.R."/>
            <person name="Coyne K.J."/>
            <person name="Berg G.M."/>
            <person name="Bertrand E.M."/>
            <person name="Saito M.A."/>
            <person name="Gladyshev V.N."/>
            <person name="Grigoriev I.V."/>
        </authorList>
    </citation>
    <scope>NUCLEOTIDE SEQUENCE [LARGE SCALE GENOMIC DNA]</scope>
    <source>
        <strain evidence="7">CCMP 1984</strain>
    </source>
</reference>
<evidence type="ECO:0000256" key="2">
    <source>
        <dbReference type="ARBA" id="ARBA00022640"/>
    </source>
</evidence>
<keyword evidence="4" id="KW-0732">Signal</keyword>
<dbReference type="SUPFAM" id="SSF51197">
    <property type="entry name" value="Clavaminate synthase-like"/>
    <property type="match status" value="1"/>
</dbReference>
<feature type="domain" description="Plastid lipid-associated protein/fibrillin conserved" evidence="5">
    <location>
        <begin position="72"/>
        <end position="294"/>
    </location>
</feature>
<protein>
    <recommendedName>
        <fullName evidence="5">Plastid lipid-associated protein/fibrillin conserved domain-containing protein</fullName>
    </recommendedName>
</protein>
<evidence type="ECO:0000256" key="3">
    <source>
        <dbReference type="SAM" id="MobiDB-lite"/>
    </source>
</evidence>
<proteinExistence type="predicted"/>
<dbReference type="RefSeq" id="XP_009039234.1">
    <property type="nucleotide sequence ID" value="XM_009040986.1"/>
</dbReference>
<dbReference type="InterPro" id="IPR006843">
    <property type="entry name" value="PAP/fibrillin_dom"/>
</dbReference>
<comment type="subcellular location">
    <subcellularLocation>
        <location evidence="1">Plastid</location>
    </subcellularLocation>
</comment>
<name>F0YFR4_AURAN</name>
<dbReference type="eggNOG" id="ENOG502QW8A">
    <property type="taxonomic scope" value="Eukaryota"/>
</dbReference>
<keyword evidence="7" id="KW-1185">Reference proteome</keyword>
<evidence type="ECO:0000259" key="5">
    <source>
        <dbReference type="Pfam" id="PF04755"/>
    </source>
</evidence>
<accession>F0YFR4</accession>
<feature type="chain" id="PRO_5003262990" description="Plastid lipid-associated protein/fibrillin conserved domain-containing protein" evidence="4">
    <location>
        <begin position="24"/>
        <end position="604"/>
    </location>
</feature>
<evidence type="ECO:0000313" key="6">
    <source>
        <dbReference type="EMBL" id="EGB05974.1"/>
    </source>
</evidence>
<organism evidence="7">
    <name type="scientific">Aureococcus anophagefferens</name>
    <name type="common">Harmful bloom alga</name>
    <dbReference type="NCBI Taxonomy" id="44056"/>
    <lineage>
        <taxon>Eukaryota</taxon>
        <taxon>Sar</taxon>
        <taxon>Stramenopiles</taxon>
        <taxon>Ochrophyta</taxon>
        <taxon>Pelagophyceae</taxon>
        <taxon>Pelagomonadales</taxon>
        <taxon>Pelagomonadaceae</taxon>
        <taxon>Aureococcus</taxon>
    </lineage>
</organism>
<dbReference type="OrthoDB" id="203682at2759"/>
<keyword evidence="2" id="KW-0934">Plastid</keyword>
<dbReference type="Pfam" id="PF04755">
    <property type="entry name" value="PAP_fibrillin"/>
    <property type="match status" value="1"/>
</dbReference>
<evidence type="ECO:0000256" key="1">
    <source>
        <dbReference type="ARBA" id="ARBA00004474"/>
    </source>
</evidence>
<evidence type="ECO:0000256" key="4">
    <source>
        <dbReference type="SAM" id="SignalP"/>
    </source>
</evidence>
<dbReference type="GeneID" id="20225574"/>
<dbReference type="AlphaFoldDB" id="F0YFR4"/>
<dbReference type="GO" id="GO:0009536">
    <property type="term" value="C:plastid"/>
    <property type="evidence" value="ECO:0007669"/>
    <property type="project" value="UniProtKB-SubCell"/>
</dbReference>
<feature type="region of interest" description="Disordered" evidence="3">
    <location>
        <begin position="19"/>
        <end position="53"/>
    </location>
</feature>
<dbReference type="Proteomes" id="UP000002729">
    <property type="component" value="Unassembled WGS sequence"/>
</dbReference>
<dbReference type="EMBL" id="GL833137">
    <property type="protein sequence ID" value="EGB05974.1"/>
    <property type="molecule type" value="Genomic_DNA"/>
</dbReference>